<reference evidence="2" key="1">
    <citation type="journal article" date="2023" name="G3 (Bethesda)">
        <title>Genome assembly and association tests identify interacting loci associated with vigor, precocity, and sex in interspecific pistachio rootstocks.</title>
        <authorList>
            <person name="Palmer W."/>
            <person name="Jacygrad E."/>
            <person name="Sagayaradj S."/>
            <person name="Cavanaugh K."/>
            <person name="Han R."/>
            <person name="Bertier L."/>
            <person name="Beede B."/>
            <person name="Kafkas S."/>
            <person name="Golino D."/>
            <person name="Preece J."/>
            <person name="Michelmore R."/>
        </authorList>
    </citation>
    <scope>NUCLEOTIDE SEQUENCE [LARGE SCALE GENOMIC DNA]</scope>
</reference>
<name>A0ACC1ACB5_9ROSI</name>
<protein>
    <submittedName>
        <fullName evidence="1">Uncharacterized protein</fullName>
    </submittedName>
</protein>
<gene>
    <name evidence="1" type="ORF">Patl1_29352</name>
</gene>
<comment type="caution">
    <text evidence="1">The sequence shown here is derived from an EMBL/GenBank/DDBJ whole genome shotgun (WGS) entry which is preliminary data.</text>
</comment>
<evidence type="ECO:0000313" key="2">
    <source>
        <dbReference type="Proteomes" id="UP001164250"/>
    </source>
</evidence>
<accession>A0ACC1ACB5</accession>
<dbReference type="EMBL" id="CM047907">
    <property type="protein sequence ID" value="KAJ0084066.1"/>
    <property type="molecule type" value="Genomic_DNA"/>
</dbReference>
<proteinExistence type="predicted"/>
<organism evidence="1 2">
    <name type="scientific">Pistacia atlantica</name>
    <dbReference type="NCBI Taxonomy" id="434234"/>
    <lineage>
        <taxon>Eukaryota</taxon>
        <taxon>Viridiplantae</taxon>
        <taxon>Streptophyta</taxon>
        <taxon>Embryophyta</taxon>
        <taxon>Tracheophyta</taxon>
        <taxon>Spermatophyta</taxon>
        <taxon>Magnoliopsida</taxon>
        <taxon>eudicotyledons</taxon>
        <taxon>Gunneridae</taxon>
        <taxon>Pentapetalae</taxon>
        <taxon>rosids</taxon>
        <taxon>malvids</taxon>
        <taxon>Sapindales</taxon>
        <taxon>Anacardiaceae</taxon>
        <taxon>Pistacia</taxon>
    </lineage>
</organism>
<dbReference type="Proteomes" id="UP001164250">
    <property type="component" value="Chromosome 11"/>
</dbReference>
<evidence type="ECO:0000313" key="1">
    <source>
        <dbReference type="EMBL" id="KAJ0084066.1"/>
    </source>
</evidence>
<keyword evidence="2" id="KW-1185">Reference proteome</keyword>
<sequence>MGNPRADNWKAIIRILRYLWYTHNYELQYTRYPNVLEGHSDANWISDIKYSQSTSGYVFTLGGAVVSWKSFKQTVLTRSTMESEFIALDKCGEGVEWLHNS</sequence>